<dbReference type="PANTHER" id="PTHR33505:SF4">
    <property type="entry name" value="PROTEIN PREY, MITOCHONDRIAL"/>
    <property type="match status" value="1"/>
</dbReference>
<dbReference type="Proteomes" id="UP000269157">
    <property type="component" value="Unassembled WGS sequence"/>
</dbReference>
<comment type="similarity">
    <text evidence="1">Belongs to the UPF0434 family.</text>
</comment>
<evidence type="ECO:0000313" key="2">
    <source>
        <dbReference type="EMBL" id="RLJ51901.1"/>
    </source>
</evidence>
<dbReference type="FunFam" id="2.20.25.10:FF:000002">
    <property type="entry name" value="UPF0434 protein YcaR"/>
    <property type="match status" value="1"/>
</dbReference>
<name>A0A497W669_9RHOB</name>
<dbReference type="OrthoDB" id="9812205at2"/>
<dbReference type="InterPro" id="IPR005651">
    <property type="entry name" value="Trm112-like"/>
</dbReference>
<accession>A0A497W669</accession>
<protein>
    <recommendedName>
        <fullName evidence="1">UPF0434 protein BCF46_2126</fullName>
    </recommendedName>
</protein>
<dbReference type="AlphaFoldDB" id="A0A497W669"/>
<evidence type="ECO:0000313" key="3">
    <source>
        <dbReference type="Proteomes" id="UP000269157"/>
    </source>
</evidence>
<dbReference type="GO" id="GO:0005829">
    <property type="term" value="C:cytosol"/>
    <property type="evidence" value="ECO:0007669"/>
    <property type="project" value="TreeGrafter"/>
</dbReference>
<dbReference type="Pfam" id="PF03966">
    <property type="entry name" value="Trm112p"/>
    <property type="match status" value="1"/>
</dbReference>
<organism evidence="2 3">
    <name type="scientific">Litoreibacter meonggei</name>
    <dbReference type="NCBI Taxonomy" id="1049199"/>
    <lineage>
        <taxon>Bacteria</taxon>
        <taxon>Pseudomonadati</taxon>
        <taxon>Pseudomonadota</taxon>
        <taxon>Alphaproteobacteria</taxon>
        <taxon>Rhodobacterales</taxon>
        <taxon>Roseobacteraceae</taxon>
        <taxon>Litoreibacter</taxon>
    </lineage>
</organism>
<sequence>MTDPNFDRHMLEGLVCPITQATLSYDAEKQELVSKGAKLAFPIRGGIPIMLVDEARKLD</sequence>
<dbReference type="PANTHER" id="PTHR33505">
    <property type="entry name" value="ZGC:162634"/>
    <property type="match status" value="1"/>
</dbReference>
<reference evidence="2 3" key="1">
    <citation type="submission" date="2018-10" db="EMBL/GenBank/DDBJ databases">
        <title>Genomic Encyclopedia of Archaeal and Bacterial Type Strains, Phase II (KMG-II): from individual species to whole genera.</title>
        <authorList>
            <person name="Goeker M."/>
        </authorList>
    </citation>
    <scope>NUCLEOTIDE SEQUENCE [LARGE SCALE GENOMIC DNA]</scope>
    <source>
        <strain evidence="2 3">DSM 29466</strain>
    </source>
</reference>
<dbReference type="EMBL" id="RCCE01000003">
    <property type="protein sequence ID" value="RLJ51901.1"/>
    <property type="molecule type" value="Genomic_DNA"/>
</dbReference>
<dbReference type="HAMAP" id="MF_01187">
    <property type="entry name" value="UPF0434"/>
    <property type="match status" value="1"/>
</dbReference>
<keyword evidence="3" id="KW-1185">Reference proteome</keyword>
<dbReference type="SUPFAM" id="SSF158997">
    <property type="entry name" value="Trm112p-like"/>
    <property type="match status" value="1"/>
</dbReference>
<gene>
    <name evidence="2" type="ORF">BCF46_2126</name>
</gene>
<dbReference type="RefSeq" id="WP_121023962.1">
    <property type="nucleotide sequence ID" value="NZ_RCCE01000003.1"/>
</dbReference>
<proteinExistence type="inferred from homology"/>
<comment type="caution">
    <text evidence="2">The sequence shown here is derived from an EMBL/GenBank/DDBJ whole genome shotgun (WGS) entry which is preliminary data.</text>
</comment>
<evidence type="ECO:0000256" key="1">
    <source>
        <dbReference type="HAMAP-Rule" id="MF_01187"/>
    </source>
</evidence>
<dbReference type="Gene3D" id="2.20.25.10">
    <property type="match status" value="1"/>
</dbReference>